<feature type="compositionally biased region" description="Polar residues" evidence="1">
    <location>
        <begin position="89"/>
        <end position="101"/>
    </location>
</feature>
<proteinExistence type="predicted"/>
<organism evidence="2 3">
    <name type="scientific">Dorcoceras hygrometricum</name>
    <dbReference type="NCBI Taxonomy" id="472368"/>
    <lineage>
        <taxon>Eukaryota</taxon>
        <taxon>Viridiplantae</taxon>
        <taxon>Streptophyta</taxon>
        <taxon>Embryophyta</taxon>
        <taxon>Tracheophyta</taxon>
        <taxon>Spermatophyta</taxon>
        <taxon>Magnoliopsida</taxon>
        <taxon>eudicotyledons</taxon>
        <taxon>Gunneridae</taxon>
        <taxon>Pentapetalae</taxon>
        <taxon>asterids</taxon>
        <taxon>lamiids</taxon>
        <taxon>Lamiales</taxon>
        <taxon>Gesneriaceae</taxon>
        <taxon>Didymocarpoideae</taxon>
        <taxon>Trichosporeae</taxon>
        <taxon>Loxocarpinae</taxon>
        <taxon>Dorcoceras</taxon>
    </lineage>
</organism>
<name>A0A2Z7CC45_9LAMI</name>
<dbReference type="GO" id="GO:0016829">
    <property type="term" value="F:lyase activity"/>
    <property type="evidence" value="ECO:0007669"/>
    <property type="project" value="UniProtKB-KW"/>
</dbReference>
<accession>A0A2Z7CC45</accession>
<evidence type="ECO:0000313" key="3">
    <source>
        <dbReference type="Proteomes" id="UP000250235"/>
    </source>
</evidence>
<dbReference type="Proteomes" id="UP000250235">
    <property type="component" value="Unassembled WGS sequence"/>
</dbReference>
<keyword evidence="2" id="KW-0456">Lyase</keyword>
<feature type="region of interest" description="Disordered" evidence="1">
    <location>
        <begin position="44"/>
        <end position="65"/>
    </location>
</feature>
<reference evidence="2 3" key="1">
    <citation type="journal article" date="2015" name="Proc. Natl. Acad. Sci. U.S.A.">
        <title>The resurrection genome of Boea hygrometrica: A blueprint for survival of dehydration.</title>
        <authorList>
            <person name="Xiao L."/>
            <person name="Yang G."/>
            <person name="Zhang L."/>
            <person name="Yang X."/>
            <person name="Zhao S."/>
            <person name="Ji Z."/>
            <person name="Zhou Q."/>
            <person name="Hu M."/>
            <person name="Wang Y."/>
            <person name="Chen M."/>
            <person name="Xu Y."/>
            <person name="Jin H."/>
            <person name="Xiao X."/>
            <person name="Hu G."/>
            <person name="Bao F."/>
            <person name="Hu Y."/>
            <person name="Wan P."/>
            <person name="Li L."/>
            <person name="Deng X."/>
            <person name="Kuang T."/>
            <person name="Xiang C."/>
            <person name="Zhu J.K."/>
            <person name="Oliver M.J."/>
            <person name="He Y."/>
        </authorList>
    </citation>
    <scope>NUCLEOTIDE SEQUENCE [LARGE SCALE GENOMIC DNA]</scope>
    <source>
        <strain evidence="3">cv. XS01</strain>
    </source>
</reference>
<sequence>MFCDHYQRFKDVIENSVRNLWMKLSLTPYLKSLCNNYYKLGPSNADLTPAKPNTRNCSRTETQKSNSWELRTRTALYYPFNLTESSKPQISHLLSQTQETAQEPEHRKATAGSYELDQRYTTPLT</sequence>
<feature type="region of interest" description="Disordered" evidence="1">
    <location>
        <begin position="89"/>
        <end position="125"/>
    </location>
</feature>
<dbReference type="EMBL" id="KQ996992">
    <property type="protein sequence ID" value="KZV44478.1"/>
    <property type="molecule type" value="Genomic_DNA"/>
</dbReference>
<dbReference type="AlphaFoldDB" id="A0A2Z7CC45"/>
<gene>
    <name evidence="2" type="ORF">F511_38341</name>
</gene>
<evidence type="ECO:0000256" key="1">
    <source>
        <dbReference type="SAM" id="MobiDB-lite"/>
    </source>
</evidence>
<feature type="compositionally biased region" description="Polar residues" evidence="1">
    <location>
        <begin position="51"/>
        <end position="65"/>
    </location>
</feature>
<evidence type="ECO:0000313" key="2">
    <source>
        <dbReference type="EMBL" id="KZV44478.1"/>
    </source>
</evidence>
<keyword evidence="3" id="KW-1185">Reference proteome</keyword>
<protein>
    <submittedName>
        <fullName evidence="2">Putative pectate lyase 12-like</fullName>
    </submittedName>
</protein>